<dbReference type="OrthoDB" id="2917465at2759"/>
<dbReference type="Pfam" id="PF22037">
    <property type="entry name" value="PSD13_N"/>
    <property type="match status" value="1"/>
</dbReference>
<dbReference type="GO" id="GO:0005829">
    <property type="term" value="C:cytosol"/>
    <property type="evidence" value="ECO:0007669"/>
    <property type="project" value="TreeGrafter"/>
</dbReference>
<evidence type="ECO:0000313" key="3">
    <source>
        <dbReference type="EMBL" id="KIM61896.1"/>
    </source>
</evidence>
<dbReference type="PANTHER" id="PTHR10539:SF0">
    <property type="entry name" value="26S PROTEASOME NON-ATPASE REGULATORY SUBUNIT 13"/>
    <property type="match status" value="1"/>
</dbReference>
<protein>
    <recommendedName>
        <fullName evidence="2">PSD13 N-terminal domain-containing protein</fullName>
    </recommendedName>
</protein>
<reference evidence="4" key="2">
    <citation type="submission" date="2015-01" db="EMBL/GenBank/DDBJ databases">
        <title>Evolutionary Origins and Diversification of the Mycorrhizal Mutualists.</title>
        <authorList>
            <consortium name="DOE Joint Genome Institute"/>
            <consortium name="Mycorrhizal Genomics Consortium"/>
            <person name="Kohler A."/>
            <person name="Kuo A."/>
            <person name="Nagy L.G."/>
            <person name="Floudas D."/>
            <person name="Copeland A."/>
            <person name="Barry K.W."/>
            <person name="Cichocki N."/>
            <person name="Veneault-Fourrey C."/>
            <person name="LaButti K."/>
            <person name="Lindquist E.A."/>
            <person name="Lipzen A."/>
            <person name="Lundell T."/>
            <person name="Morin E."/>
            <person name="Murat C."/>
            <person name="Riley R."/>
            <person name="Ohm R."/>
            <person name="Sun H."/>
            <person name="Tunlid A."/>
            <person name="Henrissat B."/>
            <person name="Grigoriev I.V."/>
            <person name="Hibbett D.S."/>
            <person name="Martin F."/>
        </authorList>
    </citation>
    <scope>NUCLEOTIDE SEQUENCE [LARGE SCALE GENOMIC DNA]</scope>
    <source>
        <strain evidence="4">Foug A</strain>
    </source>
</reference>
<proteinExistence type="predicted"/>
<dbReference type="GO" id="GO:0005634">
    <property type="term" value="C:nucleus"/>
    <property type="evidence" value="ECO:0007669"/>
    <property type="project" value="TreeGrafter"/>
</dbReference>
<feature type="non-terminal residue" evidence="3">
    <location>
        <position position="57"/>
    </location>
</feature>
<evidence type="ECO:0000256" key="1">
    <source>
        <dbReference type="ARBA" id="ARBA00022942"/>
    </source>
</evidence>
<keyword evidence="1" id="KW-0647">Proteasome</keyword>
<dbReference type="InterPro" id="IPR054179">
    <property type="entry name" value="PSD13_N"/>
</dbReference>
<keyword evidence="4" id="KW-1185">Reference proteome</keyword>
<evidence type="ECO:0000259" key="2">
    <source>
        <dbReference type="Pfam" id="PF22037"/>
    </source>
</evidence>
<dbReference type="GO" id="GO:0006511">
    <property type="term" value="P:ubiquitin-dependent protein catabolic process"/>
    <property type="evidence" value="ECO:0007669"/>
    <property type="project" value="TreeGrafter"/>
</dbReference>
<dbReference type="InParanoid" id="A0A0C3E1C8"/>
<evidence type="ECO:0000313" key="4">
    <source>
        <dbReference type="Proteomes" id="UP000053989"/>
    </source>
</evidence>
<dbReference type="PANTHER" id="PTHR10539">
    <property type="entry name" value="26S PROTEASOME NON-ATPASE REGULATORY SUBUNIT 13"/>
    <property type="match status" value="1"/>
</dbReference>
<dbReference type="STRING" id="1036808.A0A0C3E1C8"/>
<dbReference type="GO" id="GO:0008541">
    <property type="term" value="C:proteasome regulatory particle, lid subcomplex"/>
    <property type="evidence" value="ECO:0007669"/>
    <property type="project" value="TreeGrafter"/>
</dbReference>
<reference evidence="3 4" key="1">
    <citation type="submission" date="2014-04" db="EMBL/GenBank/DDBJ databases">
        <authorList>
            <consortium name="DOE Joint Genome Institute"/>
            <person name="Kuo A."/>
            <person name="Kohler A."/>
            <person name="Nagy L.G."/>
            <person name="Floudas D."/>
            <person name="Copeland A."/>
            <person name="Barry K.W."/>
            <person name="Cichocki N."/>
            <person name="Veneault-Fourrey C."/>
            <person name="LaButti K."/>
            <person name="Lindquist E.A."/>
            <person name="Lipzen A."/>
            <person name="Lundell T."/>
            <person name="Morin E."/>
            <person name="Murat C."/>
            <person name="Sun H."/>
            <person name="Tunlid A."/>
            <person name="Henrissat B."/>
            <person name="Grigoriev I.V."/>
            <person name="Hibbett D.S."/>
            <person name="Martin F."/>
            <person name="Nordberg H.P."/>
            <person name="Cantor M.N."/>
            <person name="Hua S.X."/>
        </authorList>
    </citation>
    <scope>NUCLEOTIDE SEQUENCE [LARGE SCALE GENOMIC DNA]</scope>
    <source>
        <strain evidence="3 4">Foug A</strain>
    </source>
</reference>
<accession>A0A0C3E1C8</accession>
<dbReference type="InterPro" id="IPR035298">
    <property type="entry name" value="PSMD13"/>
</dbReference>
<dbReference type="GO" id="GO:0005198">
    <property type="term" value="F:structural molecule activity"/>
    <property type="evidence" value="ECO:0007669"/>
    <property type="project" value="TreeGrafter"/>
</dbReference>
<gene>
    <name evidence="3" type="ORF">SCLCIDRAFT_72194</name>
</gene>
<name>A0A0C3E1C8_9AGAM</name>
<dbReference type="Proteomes" id="UP000053989">
    <property type="component" value="Unassembled WGS sequence"/>
</dbReference>
<sequence length="57" mass="6486">MSAFLGDTIYNFGNLLMHAILDVLDNTQHDWIMKLLSMFNKGNIGKFEALAPLFPQE</sequence>
<feature type="domain" description="PSD13 N-terminal" evidence="2">
    <location>
        <begin position="1"/>
        <end position="36"/>
    </location>
</feature>
<dbReference type="EMBL" id="KN822046">
    <property type="protein sequence ID" value="KIM61896.1"/>
    <property type="molecule type" value="Genomic_DNA"/>
</dbReference>
<dbReference type="AlphaFoldDB" id="A0A0C3E1C8"/>
<dbReference type="HOGENOM" id="CLU_2746655_0_0_1"/>
<organism evidence="3 4">
    <name type="scientific">Scleroderma citrinum Foug A</name>
    <dbReference type="NCBI Taxonomy" id="1036808"/>
    <lineage>
        <taxon>Eukaryota</taxon>
        <taxon>Fungi</taxon>
        <taxon>Dikarya</taxon>
        <taxon>Basidiomycota</taxon>
        <taxon>Agaricomycotina</taxon>
        <taxon>Agaricomycetes</taxon>
        <taxon>Agaricomycetidae</taxon>
        <taxon>Boletales</taxon>
        <taxon>Sclerodermatineae</taxon>
        <taxon>Sclerodermataceae</taxon>
        <taxon>Scleroderma</taxon>
    </lineage>
</organism>